<evidence type="ECO:0008006" key="4">
    <source>
        <dbReference type="Google" id="ProtNLM"/>
    </source>
</evidence>
<name>A0ABW4R0D2_9BACT</name>
<feature type="compositionally biased region" description="Basic residues" evidence="1">
    <location>
        <begin position="254"/>
        <end position="267"/>
    </location>
</feature>
<reference evidence="3" key="1">
    <citation type="journal article" date="2019" name="Int. J. Syst. Evol. Microbiol.">
        <title>The Global Catalogue of Microorganisms (GCM) 10K type strain sequencing project: providing services to taxonomists for standard genome sequencing and annotation.</title>
        <authorList>
            <consortium name="The Broad Institute Genomics Platform"/>
            <consortium name="The Broad Institute Genome Sequencing Center for Infectious Disease"/>
            <person name="Wu L."/>
            <person name="Ma J."/>
        </authorList>
    </citation>
    <scope>NUCLEOTIDE SEQUENCE [LARGE SCALE GENOMIC DNA]</scope>
    <source>
        <strain evidence="3">CGMCC 1.15795</strain>
    </source>
</reference>
<feature type="region of interest" description="Disordered" evidence="1">
    <location>
        <begin position="189"/>
        <end position="267"/>
    </location>
</feature>
<dbReference type="EMBL" id="JBHUFD010000018">
    <property type="protein sequence ID" value="MFD1874720.1"/>
    <property type="molecule type" value="Genomic_DNA"/>
</dbReference>
<protein>
    <recommendedName>
        <fullName evidence="4">3D domain-containing protein</fullName>
    </recommendedName>
</protein>
<feature type="compositionally biased region" description="Basic residues" evidence="1">
    <location>
        <begin position="226"/>
        <end position="241"/>
    </location>
</feature>
<evidence type="ECO:0000256" key="1">
    <source>
        <dbReference type="SAM" id="MobiDB-lite"/>
    </source>
</evidence>
<organism evidence="2 3">
    <name type="scientific">Hymenobacter bucti</name>
    <dbReference type="NCBI Taxonomy" id="1844114"/>
    <lineage>
        <taxon>Bacteria</taxon>
        <taxon>Pseudomonadati</taxon>
        <taxon>Bacteroidota</taxon>
        <taxon>Cytophagia</taxon>
        <taxon>Cytophagales</taxon>
        <taxon>Hymenobacteraceae</taxon>
        <taxon>Hymenobacter</taxon>
    </lineage>
</organism>
<dbReference type="Proteomes" id="UP001597197">
    <property type="component" value="Unassembled WGS sequence"/>
</dbReference>
<gene>
    <name evidence="2" type="ORF">ACFSDX_19945</name>
</gene>
<feature type="compositionally biased region" description="Low complexity" evidence="1">
    <location>
        <begin position="216"/>
        <end position="225"/>
    </location>
</feature>
<comment type="caution">
    <text evidence="2">The sequence shown here is derived from an EMBL/GenBank/DDBJ whole genome shotgun (WGS) entry which is preliminary data.</text>
</comment>
<evidence type="ECO:0000313" key="2">
    <source>
        <dbReference type="EMBL" id="MFD1874720.1"/>
    </source>
</evidence>
<dbReference type="RefSeq" id="WP_382316769.1">
    <property type="nucleotide sequence ID" value="NZ_JBHUFD010000018.1"/>
</dbReference>
<sequence>MTKLTSLRSNRAPGPRPALVRRRRPGFTITLGWLALGALLLVLGTAAARTSAARRAAAASAVYTVQATAYEAVVSQTDSKPFVTADNSRIPRGYGSHTRWLALSRDLLRPWGGPFEFGDKVRVRGISPALDGVYTVHDTMNRRYRHRLDVLVHPREHVSISQAGVKIQRVSAPQRRGGPSRLLLARKAGQRTLAHQRPRRELARHSPRLRGRTRAKQAVVAAAPRAARRLAKQPARPRRPALARQKQGAAKQRLAAHSKRGKKRVAA</sequence>
<feature type="compositionally biased region" description="Basic residues" evidence="1">
    <location>
        <begin position="205"/>
        <end position="215"/>
    </location>
</feature>
<evidence type="ECO:0000313" key="3">
    <source>
        <dbReference type="Proteomes" id="UP001597197"/>
    </source>
</evidence>
<dbReference type="CDD" id="cd22784">
    <property type="entry name" value="DPBB_MltA_YuiC-like"/>
    <property type="match status" value="1"/>
</dbReference>
<proteinExistence type="predicted"/>
<keyword evidence="3" id="KW-1185">Reference proteome</keyword>
<accession>A0ABW4R0D2</accession>